<protein>
    <submittedName>
        <fullName evidence="1">Uncharacterized protein</fullName>
    </submittedName>
</protein>
<accession>A0A0E9UR32</accession>
<dbReference type="EMBL" id="GBXM01041169">
    <property type="protein sequence ID" value="JAH67408.1"/>
    <property type="molecule type" value="Transcribed_RNA"/>
</dbReference>
<proteinExistence type="predicted"/>
<reference evidence="1" key="2">
    <citation type="journal article" date="2015" name="Fish Shellfish Immunol.">
        <title>Early steps in the European eel (Anguilla anguilla)-Vibrio vulnificus interaction in the gills: Role of the RtxA13 toxin.</title>
        <authorList>
            <person name="Callol A."/>
            <person name="Pajuelo D."/>
            <person name="Ebbesson L."/>
            <person name="Teles M."/>
            <person name="MacKenzie S."/>
            <person name="Amaro C."/>
        </authorList>
    </citation>
    <scope>NUCLEOTIDE SEQUENCE</scope>
</reference>
<evidence type="ECO:0000313" key="1">
    <source>
        <dbReference type="EMBL" id="JAH67408.1"/>
    </source>
</evidence>
<sequence length="30" mass="3541">MFLLNGLYKVQSHQGLLFYLLFLLLDKLLS</sequence>
<reference evidence="1" key="1">
    <citation type="submission" date="2014-11" db="EMBL/GenBank/DDBJ databases">
        <authorList>
            <person name="Amaro Gonzalez C."/>
        </authorList>
    </citation>
    <scope>NUCLEOTIDE SEQUENCE</scope>
</reference>
<organism evidence="1">
    <name type="scientific">Anguilla anguilla</name>
    <name type="common">European freshwater eel</name>
    <name type="synonym">Muraena anguilla</name>
    <dbReference type="NCBI Taxonomy" id="7936"/>
    <lineage>
        <taxon>Eukaryota</taxon>
        <taxon>Metazoa</taxon>
        <taxon>Chordata</taxon>
        <taxon>Craniata</taxon>
        <taxon>Vertebrata</taxon>
        <taxon>Euteleostomi</taxon>
        <taxon>Actinopterygii</taxon>
        <taxon>Neopterygii</taxon>
        <taxon>Teleostei</taxon>
        <taxon>Anguilliformes</taxon>
        <taxon>Anguillidae</taxon>
        <taxon>Anguilla</taxon>
    </lineage>
</organism>
<dbReference type="AlphaFoldDB" id="A0A0E9UR32"/>
<name>A0A0E9UR32_ANGAN</name>